<gene>
    <name evidence="1" type="ORF">PCOR1329_LOCUS34316</name>
</gene>
<evidence type="ECO:0000313" key="1">
    <source>
        <dbReference type="EMBL" id="CAK0838346.1"/>
    </source>
</evidence>
<comment type="caution">
    <text evidence="1">The sequence shown here is derived from an EMBL/GenBank/DDBJ whole genome shotgun (WGS) entry which is preliminary data.</text>
</comment>
<protein>
    <recommendedName>
        <fullName evidence="3">Peroxin/Ferlin domain-containing protein</fullName>
    </recommendedName>
</protein>
<organism evidence="1 2">
    <name type="scientific">Prorocentrum cordatum</name>
    <dbReference type="NCBI Taxonomy" id="2364126"/>
    <lineage>
        <taxon>Eukaryota</taxon>
        <taxon>Sar</taxon>
        <taxon>Alveolata</taxon>
        <taxon>Dinophyceae</taxon>
        <taxon>Prorocentrales</taxon>
        <taxon>Prorocentraceae</taxon>
        <taxon>Prorocentrum</taxon>
    </lineage>
</organism>
<evidence type="ECO:0008006" key="3">
    <source>
        <dbReference type="Google" id="ProtNLM"/>
    </source>
</evidence>
<sequence length="300" mass="32742">MFPRPGGGMAACGSATALGLDSPTALEGRLLRRETLQVVCMAAASDGLLWVGLEAGGVLSFDPMQDMRDSRYWHGQEVSVNIIERIEYPRDAGQGSWQQSAAHAWDLRRSWDWADRTEAWAAADWYCRVELWSGSWQGAEGPDFQGQDLGCDGRDIFSAGRLPLAKPQLKWSTMVLRFLNFATVRSQTNGVAALSPATAVKFADQMSPPSLGPRKSASTSEPHVNQMKTLLGQMHAMAEQLAAAQENLVTSAPLSSQQLFSIQLTDPTRASRGVEAFLDQVSEHLGWGREVRAGSELSDF</sequence>
<proteinExistence type="predicted"/>
<dbReference type="EMBL" id="CAUYUJ010014216">
    <property type="protein sequence ID" value="CAK0838346.1"/>
    <property type="molecule type" value="Genomic_DNA"/>
</dbReference>
<evidence type="ECO:0000313" key="2">
    <source>
        <dbReference type="Proteomes" id="UP001189429"/>
    </source>
</evidence>
<name>A0ABN9T0I0_9DINO</name>
<accession>A0ABN9T0I0</accession>
<keyword evidence="2" id="KW-1185">Reference proteome</keyword>
<dbReference type="Proteomes" id="UP001189429">
    <property type="component" value="Unassembled WGS sequence"/>
</dbReference>
<reference evidence="1" key="1">
    <citation type="submission" date="2023-10" db="EMBL/GenBank/DDBJ databases">
        <authorList>
            <person name="Chen Y."/>
            <person name="Shah S."/>
            <person name="Dougan E. K."/>
            <person name="Thang M."/>
            <person name="Chan C."/>
        </authorList>
    </citation>
    <scope>NUCLEOTIDE SEQUENCE [LARGE SCALE GENOMIC DNA]</scope>
</reference>